<feature type="chain" id="PRO_5042189895" description="DUF3575 domain-containing protein" evidence="1">
    <location>
        <begin position="22"/>
        <end position="247"/>
    </location>
</feature>
<organism evidence="2 3">
    <name type="scientific">Lacihabitans soyangensis</name>
    <dbReference type="NCBI Taxonomy" id="869394"/>
    <lineage>
        <taxon>Bacteria</taxon>
        <taxon>Pseudomonadati</taxon>
        <taxon>Bacteroidota</taxon>
        <taxon>Cytophagia</taxon>
        <taxon>Cytophagales</taxon>
        <taxon>Leadbetterellaceae</taxon>
        <taxon>Lacihabitans</taxon>
    </lineage>
</organism>
<accession>A0AAE3H5W2</accession>
<comment type="caution">
    <text evidence="2">The sequence shown here is derived from an EMBL/GenBank/DDBJ whole genome shotgun (WGS) entry which is preliminary data.</text>
</comment>
<reference evidence="2 3" key="1">
    <citation type="submission" date="2018-11" db="EMBL/GenBank/DDBJ databases">
        <title>Novel bacteria species description.</title>
        <authorList>
            <person name="Han J.-H."/>
        </authorList>
    </citation>
    <scope>NUCLEOTIDE SEQUENCE [LARGE SCALE GENOMIC DNA]</scope>
    <source>
        <strain evidence="2 3">KCTC23259</strain>
    </source>
</reference>
<evidence type="ECO:0000256" key="1">
    <source>
        <dbReference type="SAM" id="SignalP"/>
    </source>
</evidence>
<keyword evidence="1" id="KW-0732">Signal</keyword>
<dbReference type="Proteomes" id="UP001204144">
    <property type="component" value="Unassembled WGS sequence"/>
</dbReference>
<gene>
    <name evidence="2" type="ORF">EGI31_11540</name>
</gene>
<evidence type="ECO:0008006" key="4">
    <source>
        <dbReference type="Google" id="ProtNLM"/>
    </source>
</evidence>
<sequence>MKTFFKILVLNLLFINSMAQLYNIETKPLFNKKPVQFTHIPFLLLRFNPTAMVGYNNTIQYGAELAPPFGKFSFSFDYGKGKGSQNLNKYVRKNQSENINTEYRGEIKMYFSDWYPFAGLDKKPFGRYYSVEYIQGKYDRTVEMATGIGGTQLPSYAKFDTVPYTEKTQTVHIKFGKHIHLHKHLFLDAYAGLGLGKYTSMDETTDPDGIEVVPLHFGFLSNKSLRQPGTKGWFFSKTAGIRIAVPL</sequence>
<evidence type="ECO:0000313" key="2">
    <source>
        <dbReference type="EMBL" id="MCP9763590.1"/>
    </source>
</evidence>
<name>A0AAE3H5W2_9BACT</name>
<protein>
    <recommendedName>
        <fullName evidence="4">DUF3575 domain-containing protein</fullName>
    </recommendedName>
</protein>
<dbReference type="AlphaFoldDB" id="A0AAE3H5W2"/>
<proteinExistence type="predicted"/>
<dbReference type="EMBL" id="RJUF01000032">
    <property type="protein sequence ID" value="MCP9763590.1"/>
    <property type="molecule type" value="Genomic_DNA"/>
</dbReference>
<dbReference type="RefSeq" id="WP_255037368.1">
    <property type="nucleotide sequence ID" value="NZ_RJUF01000032.1"/>
</dbReference>
<feature type="signal peptide" evidence="1">
    <location>
        <begin position="1"/>
        <end position="21"/>
    </location>
</feature>
<keyword evidence="3" id="KW-1185">Reference proteome</keyword>
<evidence type="ECO:0000313" key="3">
    <source>
        <dbReference type="Proteomes" id="UP001204144"/>
    </source>
</evidence>